<dbReference type="STRING" id="759273.H1VBK2"/>
<proteinExistence type="predicted"/>
<protein>
    <submittedName>
        <fullName evidence="1">Cytochrome P450 52A6</fullName>
    </submittedName>
</protein>
<evidence type="ECO:0000313" key="1">
    <source>
        <dbReference type="EMBL" id="CCF37605.1"/>
    </source>
</evidence>
<dbReference type="HOGENOM" id="CLU_2922512_0_0_1"/>
<organism evidence="1 2">
    <name type="scientific">Colletotrichum higginsianum (strain IMI 349063)</name>
    <name type="common">Crucifer anthracnose fungus</name>
    <dbReference type="NCBI Taxonomy" id="759273"/>
    <lineage>
        <taxon>Eukaryota</taxon>
        <taxon>Fungi</taxon>
        <taxon>Dikarya</taxon>
        <taxon>Ascomycota</taxon>
        <taxon>Pezizomycotina</taxon>
        <taxon>Sordariomycetes</taxon>
        <taxon>Hypocreomycetidae</taxon>
        <taxon>Glomerellales</taxon>
        <taxon>Glomerellaceae</taxon>
        <taxon>Colletotrichum</taxon>
        <taxon>Colletotrichum destructivum species complex</taxon>
    </lineage>
</organism>
<evidence type="ECO:0000313" key="2">
    <source>
        <dbReference type="Proteomes" id="UP000007174"/>
    </source>
</evidence>
<sequence length="61" mass="6836">MSTALARTLFLYDLRKAVGVEDPAEGRPGRGEGRERVGEMQLFDTFTSMKDGPMLEFRARA</sequence>
<accession>H1VBK2</accession>
<dbReference type="VEuPathDB" id="FungiDB:CH63R_12097"/>
<dbReference type="Proteomes" id="UP000007174">
    <property type="component" value="Unassembled WGS sequence"/>
</dbReference>
<name>H1VBK2_COLHI</name>
<dbReference type="AlphaFoldDB" id="H1VBK2"/>
<gene>
    <name evidence="1" type="ORF">CH063_08898</name>
</gene>
<dbReference type="EMBL" id="CACQ02002541">
    <property type="protein sequence ID" value="CCF37605.1"/>
    <property type="molecule type" value="Genomic_DNA"/>
</dbReference>
<reference evidence="2" key="1">
    <citation type="journal article" date="2012" name="Nat. Genet.">
        <title>Lifestyle transitions in plant pathogenic Colletotrichum fungi deciphered by genome and transcriptome analyses.</title>
        <authorList>
            <person name="O'Connell R.J."/>
            <person name="Thon M.R."/>
            <person name="Hacquard S."/>
            <person name="Amyotte S.G."/>
            <person name="Kleemann J."/>
            <person name="Torres M.F."/>
            <person name="Damm U."/>
            <person name="Buiate E.A."/>
            <person name="Epstein L."/>
            <person name="Alkan N."/>
            <person name="Altmueller J."/>
            <person name="Alvarado-Balderrama L."/>
            <person name="Bauser C.A."/>
            <person name="Becker C."/>
            <person name="Birren B.W."/>
            <person name="Chen Z."/>
            <person name="Choi J."/>
            <person name="Crouch J.A."/>
            <person name="Duvick J.P."/>
            <person name="Farman M.A."/>
            <person name="Gan P."/>
            <person name="Heiman D."/>
            <person name="Henrissat B."/>
            <person name="Howard R.J."/>
            <person name="Kabbage M."/>
            <person name="Koch C."/>
            <person name="Kracher B."/>
            <person name="Kubo Y."/>
            <person name="Law A.D."/>
            <person name="Lebrun M.-H."/>
            <person name="Lee Y.-H."/>
            <person name="Miyara I."/>
            <person name="Moore N."/>
            <person name="Neumann U."/>
            <person name="Nordstroem K."/>
            <person name="Panaccione D.G."/>
            <person name="Panstruga R."/>
            <person name="Place M."/>
            <person name="Proctor R.H."/>
            <person name="Prusky D."/>
            <person name="Rech G."/>
            <person name="Reinhardt R."/>
            <person name="Rollins J.A."/>
            <person name="Rounsley S."/>
            <person name="Schardl C.L."/>
            <person name="Schwartz D.C."/>
            <person name="Shenoy N."/>
            <person name="Shirasu K."/>
            <person name="Sikhakolli U.R."/>
            <person name="Stueber K."/>
            <person name="Sukno S.A."/>
            <person name="Sweigard J.A."/>
            <person name="Takano Y."/>
            <person name="Takahara H."/>
            <person name="Trail F."/>
            <person name="van der Does H.C."/>
            <person name="Voll L.M."/>
            <person name="Will I."/>
            <person name="Young S."/>
            <person name="Zeng Q."/>
            <person name="Zhang J."/>
            <person name="Zhou S."/>
            <person name="Dickman M.B."/>
            <person name="Schulze-Lefert P."/>
            <person name="Ver Loren van Themaat E."/>
            <person name="Ma L.-J."/>
            <person name="Vaillancourt L.J."/>
        </authorList>
    </citation>
    <scope>NUCLEOTIDE SEQUENCE [LARGE SCALE GENOMIC DNA]</scope>
    <source>
        <strain evidence="2">IMI 349063</strain>
    </source>
</reference>